<evidence type="ECO:0000256" key="6">
    <source>
        <dbReference type="ARBA" id="ARBA00023027"/>
    </source>
</evidence>
<dbReference type="Gene3D" id="3.40.50.720">
    <property type="entry name" value="NAD(P)-binding Rossmann-like Domain"/>
    <property type="match status" value="1"/>
</dbReference>
<dbReference type="AlphaFoldDB" id="A0A2P6TIZ4"/>
<dbReference type="InterPro" id="IPR022663">
    <property type="entry name" value="DapB_C"/>
</dbReference>
<keyword evidence="7" id="KW-0457">Lysine biosynthesis</keyword>
<dbReference type="GO" id="GO:0019877">
    <property type="term" value="P:diaminopimelate biosynthetic process"/>
    <property type="evidence" value="ECO:0007669"/>
    <property type="project" value="UniProtKB-KW"/>
</dbReference>
<dbReference type="EMBL" id="LHPG02000014">
    <property type="protein sequence ID" value="PRW39218.1"/>
    <property type="molecule type" value="Genomic_DNA"/>
</dbReference>
<evidence type="ECO:0000256" key="7">
    <source>
        <dbReference type="ARBA" id="ARBA00023154"/>
    </source>
</evidence>
<proteinExistence type="inferred from homology"/>
<protein>
    <recommendedName>
        <fullName evidence="9">4-hydroxy-tetrahydrodipicolinate reductase</fullName>
        <ecNumber evidence="9">1.17.1.8</ecNumber>
    </recommendedName>
</protein>
<dbReference type="InterPro" id="IPR000846">
    <property type="entry name" value="DapB_N"/>
</dbReference>
<keyword evidence="6" id="KW-0520">NAD</keyword>
<evidence type="ECO:0000256" key="1">
    <source>
        <dbReference type="ARBA" id="ARBA00006642"/>
    </source>
</evidence>
<dbReference type="GO" id="GO:0008839">
    <property type="term" value="F:4-hydroxy-tetrahydrodipicolinate reductase"/>
    <property type="evidence" value="ECO:0007669"/>
    <property type="project" value="UniProtKB-EC"/>
</dbReference>
<comment type="similarity">
    <text evidence="1">Belongs to the DapB family.</text>
</comment>
<dbReference type="Proteomes" id="UP000239899">
    <property type="component" value="Unassembled WGS sequence"/>
</dbReference>
<evidence type="ECO:0000313" key="15">
    <source>
        <dbReference type="Proteomes" id="UP000239899"/>
    </source>
</evidence>
<dbReference type="GO" id="GO:0070402">
    <property type="term" value="F:NADPH binding"/>
    <property type="evidence" value="ECO:0007669"/>
    <property type="project" value="InterPro"/>
</dbReference>
<evidence type="ECO:0000256" key="4">
    <source>
        <dbReference type="ARBA" id="ARBA00022915"/>
    </source>
</evidence>
<feature type="domain" description="Dihydrodipicolinate reductase C-terminal" evidence="13">
    <location>
        <begin position="169"/>
        <end position="309"/>
    </location>
</feature>
<sequence length="315" mass="33613">MSSLCAAARAPSALAASASARLPRASRRAMVVCAAQGPAIMVNSCTGKMGHATAEAVVRAGLTLVPYSLTGESEAVAVGNVGVSGIPVELVGPEKRQQAIEKIKSEYPDLVLIDYTLPSVLNGNALFYCDNKLPFVMGTTGGDRDKLLADVKASGNYAVIAPNMGKQIVAFQTMMELMAEQFPGCFTGYKLHVAESHQRTKVDTSGTAKAVVKSLNKMGLPYTEEDIEKVRTVDEQVGRMGVPEQWVDAGHAFHTYTVTSPDGSVVLEFKHNVCGREVYAEGTVDAAIFLHRQVKAGAEQRLYNMIDVLSAGAMR</sequence>
<keyword evidence="5" id="KW-0560">Oxidoreductase</keyword>
<evidence type="ECO:0000256" key="2">
    <source>
        <dbReference type="ARBA" id="ARBA00022605"/>
    </source>
</evidence>
<reference evidence="14 15" key="1">
    <citation type="journal article" date="2018" name="Plant J.">
        <title>Genome sequences of Chlorella sorokiniana UTEX 1602 and Micractinium conductrix SAG 241.80: implications to maltose excretion by a green alga.</title>
        <authorList>
            <person name="Arriola M.B."/>
            <person name="Velmurugan N."/>
            <person name="Zhang Y."/>
            <person name="Plunkett M.H."/>
            <person name="Hondzo H."/>
            <person name="Barney B.M."/>
        </authorList>
    </citation>
    <scope>NUCLEOTIDE SEQUENCE [LARGE SCALE GENOMIC DNA]</scope>
    <source>
        <strain evidence="15">UTEX 1602</strain>
    </source>
</reference>
<gene>
    <name evidence="14" type="ORF">C2E21_7095</name>
</gene>
<dbReference type="FunFam" id="3.40.50.720:FF:000264">
    <property type="entry name" value="4-hydroxy-tetrahydrodipicolinate reductase 2 chloroplastic"/>
    <property type="match status" value="1"/>
</dbReference>
<dbReference type="GO" id="GO:0009089">
    <property type="term" value="P:lysine biosynthetic process via diaminopimelate"/>
    <property type="evidence" value="ECO:0007669"/>
    <property type="project" value="InterPro"/>
</dbReference>
<dbReference type="PANTHER" id="PTHR20836">
    <property type="entry name" value="DIHYDRODIPICOLINATE REDUCTASE"/>
    <property type="match status" value="1"/>
</dbReference>
<evidence type="ECO:0000256" key="11">
    <source>
        <dbReference type="ARBA" id="ARBA00049396"/>
    </source>
</evidence>
<dbReference type="InterPro" id="IPR036291">
    <property type="entry name" value="NAD(P)-bd_dom_sf"/>
</dbReference>
<dbReference type="STRING" id="3076.A0A2P6TIZ4"/>
<dbReference type="InterPro" id="IPR023940">
    <property type="entry name" value="DHDPR_bac"/>
</dbReference>
<comment type="catalytic activity">
    <reaction evidence="10">
        <text>(S)-2,3,4,5-tetrahydrodipicolinate + NADP(+) + H2O = (2S,4S)-4-hydroxy-2,3,4,5-tetrahydrodipicolinate + NADPH + H(+)</text>
        <dbReference type="Rhea" id="RHEA:35331"/>
        <dbReference type="ChEBI" id="CHEBI:15377"/>
        <dbReference type="ChEBI" id="CHEBI:15378"/>
        <dbReference type="ChEBI" id="CHEBI:16845"/>
        <dbReference type="ChEBI" id="CHEBI:57783"/>
        <dbReference type="ChEBI" id="CHEBI:58349"/>
        <dbReference type="ChEBI" id="CHEBI:67139"/>
        <dbReference type="EC" id="1.17.1.8"/>
    </reaction>
</comment>
<comment type="pathway">
    <text evidence="8">Amino-acid biosynthesis; L-lysine biosynthesis via DAP pathway; (S)-tetrahydrodipicolinate from L-aspartate: step 4/4.</text>
</comment>
<evidence type="ECO:0000259" key="12">
    <source>
        <dbReference type="Pfam" id="PF01113"/>
    </source>
</evidence>
<dbReference type="SUPFAM" id="SSF51735">
    <property type="entry name" value="NAD(P)-binding Rossmann-fold domains"/>
    <property type="match status" value="1"/>
</dbReference>
<evidence type="ECO:0000256" key="10">
    <source>
        <dbReference type="ARBA" id="ARBA00049080"/>
    </source>
</evidence>
<evidence type="ECO:0000256" key="3">
    <source>
        <dbReference type="ARBA" id="ARBA00022857"/>
    </source>
</evidence>
<dbReference type="InterPro" id="IPR011859">
    <property type="entry name" value="Dihydrodipicolinate_Rdtase_pln"/>
</dbReference>
<dbReference type="GO" id="GO:0009570">
    <property type="term" value="C:chloroplast stroma"/>
    <property type="evidence" value="ECO:0007669"/>
    <property type="project" value="TreeGrafter"/>
</dbReference>
<keyword evidence="2" id="KW-0028">Amino-acid biosynthesis</keyword>
<evidence type="ECO:0000256" key="8">
    <source>
        <dbReference type="ARBA" id="ARBA00037922"/>
    </source>
</evidence>
<dbReference type="PANTHER" id="PTHR20836:SF0">
    <property type="entry name" value="4-HYDROXY-TETRAHYDRODIPICOLINATE REDUCTASE 1, CHLOROPLASTIC-RELATED"/>
    <property type="match status" value="1"/>
</dbReference>
<dbReference type="Pfam" id="PF01113">
    <property type="entry name" value="DapB_N"/>
    <property type="match status" value="1"/>
</dbReference>
<keyword evidence="15" id="KW-1185">Reference proteome</keyword>
<evidence type="ECO:0000256" key="5">
    <source>
        <dbReference type="ARBA" id="ARBA00023002"/>
    </source>
</evidence>
<evidence type="ECO:0000256" key="9">
    <source>
        <dbReference type="ARBA" id="ARBA00038983"/>
    </source>
</evidence>
<dbReference type="NCBIfam" id="TIGR02130">
    <property type="entry name" value="dapB_plant"/>
    <property type="match status" value="1"/>
</dbReference>
<name>A0A2P6TIZ4_CHLSO</name>
<dbReference type="Pfam" id="PF05173">
    <property type="entry name" value="DapB_C"/>
    <property type="match status" value="1"/>
</dbReference>
<organism evidence="14 15">
    <name type="scientific">Chlorella sorokiniana</name>
    <name type="common">Freshwater green alga</name>
    <dbReference type="NCBI Taxonomy" id="3076"/>
    <lineage>
        <taxon>Eukaryota</taxon>
        <taxon>Viridiplantae</taxon>
        <taxon>Chlorophyta</taxon>
        <taxon>core chlorophytes</taxon>
        <taxon>Trebouxiophyceae</taxon>
        <taxon>Chlorellales</taxon>
        <taxon>Chlorellaceae</taxon>
        <taxon>Chlorella clade</taxon>
        <taxon>Chlorella</taxon>
    </lineage>
</organism>
<comment type="caution">
    <text evidence="14">The sequence shown here is derived from an EMBL/GenBank/DDBJ whole genome shotgun (WGS) entry which is preliminary data.</text>
</comment>
<comment type="catalytic activity">
    <reaction evidence="11">
        <text>(S)-2,3,4,5-tetrahydrodipicolinate + NAD(+) + H2O = (2S,4S)-4-hydroxy-2,3,4,5-tetrahydrodipicolinate + NADH + H(+)</text>
        <dbReference type="Rhea" id="RHEA:35323"/>
        <dbReference type="ChEBI" id="CHEBI:15377"/>
        <dbReference type="ChEBI" id="CHEBI:15378"/>
        <dbReference type="ChEBI" id="CHEBI:16845"/>
        <dbReference type="ChEBI" id="CHEBI:57540"/>
        <dbReference type="ChEBI" id="CHEBI:57945"/>
        <dbReference type="ChEBI" id="CHEBI:67139"/>
        <dbReference type="EC" id="1.17.1.8"/>
    </reaction>
</comment>
<dbReference type="PIRSF" id="PIRSF000161">
    <property type="entry name" value="DHPR"/>
    <property type="match status" value="1"/>
</dbReference>
<dbReference type="EC" id="1.17.1.8" evidence="9"/>
<keyword evidence="3" id="KW-0521">NADP</keyword>
<dbReference type="OrthoDB" id="10259487at2759"/>
<evidence type="ECO:0000259" key="13">
    <source>
        <dbReference type="Pfam" id="PF05173"/>
    </source>
</evidence>
<feature type="domain" description="Dihydrodipicolinate reductase N-terminal" evidence="12">
    <location>
        <begin position="40"/>
        <end position="164"/>
    </location>
</feature>
<keyword evidence="4" id="KW-0220">Diaminopimelate biosynthesis</keyword>
<evidence type="ECO:0000313" key="14">
    <source>
        <dbReference type="EMBL" id="PRW39218.1"/>
    </source>
</evidence>
<dbReference type="Gene3D" id="3.30.360.10">
    <property type="entry name" value="Dihydrodipicolinate Reductase, domain 2"/>
    <property type="match status" value="1"/>
</dbReference>
<accession>A0A2P6TIZ4</accession>